<evidence type="ECO:0000256" key="2">
    <source>
        <dbReference type="ARBA" id="ARBA00023033"/>
    </source>
</evidence>
<dbReference type="InterPro" id="IPR050766">
    <property type="entry name" value="Bact_Lucif_Oxidored"/>
</dbReference>
<dbReference type="PANTHER" id="PTHR30137:SF8">
    <property type="entry name" value="BLR5498 PROTEIN"/>
    <property type="match status" value="1"/>
</dbReference>
<protein>
    <recommendedName>
        <fullName evidence="3">Luciferase-like domain-containing protein</fullName>
    </recommendedName>
</protein>
<dbReference type="SUPFAM" id="SSF51679">
    <property type="entry name" value="Bacterial luciferase-like"/>
    <property type="match status" value="1"/>
</dbReference>
<dbReference type="EMBL" id="BOMF01000107">
    <property type="protein sequence ID" value="GID48619.1"/>
    <property type="molecule type" value="Genomic_DNA"/>
</dbReference>
<comment type="caution">
    <text evidence="4">The sequence shown here is derived from an EMBL/GenBank/DDBJ whole genome shotgun (WGS) entry which is preliminary data.</text>
</comment>
<sequence length="350" mass="37763">MYLSNFLGPLSLTPAHDGPMIDLCLRQAEESAAAGFAMVTFGEQHLNGYEPYSDPFLMAARLAPVLGDCWFGTTIVPLPLRPVLRLAEHAAIIDYLLKGRFLLGVSAGRGGPVPEFKVFGVDQNDRPAAFDSKLGLLQAIFAHQPGDPPLDLNTPWDTGTLIGRLMPTPYRKGGPQIAVGTNTPEKIDAIARQGLPLFLGPCLPHVAAGLLARHRDGLAAAGHSAEVIADATVKSLVTRHVIVGATSEQAWERAERLAGRNPMMDRTTDTRSLRELSTADVSDRNAAHVQSWIIAGNPDEVTEQIQAYADAEVQHLNVRFTVGASLPSDVDASFALFRDEVLPALKPQRF</sequence>
<dbReference type="Gene3D" id="3.20.20.30">
    <property type="entry name" value="Luciferase-like domain"/>
    <property type="match status" value="1"/>
</dbReference>
<evidence type="ECO:0000256" key="1">
    <source>
        <dbReference type="ARBA" id="ARBA00023002"/>
    </source>
</evidence>
<name>A0ABQ3WQT6_9ACTN</name>
<evidence type="ECO:0000313" key="4">
    <source>
        <dbReference type="EMBL" id="GID48619.1"/>
    </source>
</evidence>
<dbReference type="Pfam" id="PF00296">
    <property type="entry name" value="Bac_luciferase"/>
    <property type="match status" value="1"/>
</dbReference>
<dbReference type="PANTHER" id="PTHR30137">
    <property type="entry name" value="LUCIFERASE-LIKE MONOOXYGENASE"/>
    <property type="match status" value="1"/>
</dbReference>
<organism evidence="4">
    <name type="scientific">Actinoplanes campanulatus</name>
    <dbReference type="NCBI Taxonomy" id="113559"/>
    <lineage>
        <taxon>Bacteria</taxon>
        <taxon>Bacillati</taxon>
        <taxon>Actinomycetota</taxon>
        <taxon>Actinomycetes</taxon>
        <taxon>Micromonosporales</taxon>
        <taxon>Micromonosporaceae</taxon>
        <taxon>Actinoplanes</taxon>
    </lineage>
</organism>
<gene>
    <name evidence="4" type="ORF">Aca07nite_58940</name>
</gene>
<evidence type="ECO:0000259" key="3">
    <source>
        <dbReference type="Pfam" id="PF00296"/>
    </source>
</evidence>
<keyword evidence="2" id="KW-0503">Monooxygenase</keyword>
<proteinExistence type="predicted"/>
<accession>A0ABQ3WQT6</accession>
<feature type="domain" description="Luciferase-like" evidence="3">
    <location>
        <begin position="21"/>
        <end position="314"/>
    </location>
</feature>
<dbReference type="InterPro" id="IPR036661">
    <property type="entry name" value="Luciferase-like_sf"/>
</dbReference>
<dbReference type="InterPro" id="IPR011251">
    <property type="entry name" value="Luciferase-like_dom"/>
</dbReference>
<reference evidence="4" key="1">
    <citation type="submission" date="2021-01" db="EMBL/GenBank/DDBJ databases">
        <title>Whole genome shotgun sequence of Actinoplanes capillaceus NBRC 16408.</title>
        <authorList>
            <person name="Komaki H."/>
            <person name="Tamura T."/>
        </authorList>
    </citation>
    <scope>NUCLEOTIDE SEQUENCE [LARGE SCALE GENOMIC DNA]</scope>
    <source>
        <strain evidence="4">NBRC 16408</strain>
    </source>
</reference>
<keyword evidence="1" id="KW-0560">Oxidoreductase</keyword>
<dbReference type="RefSeq" id="WP_204298796.1">
    <property type="nucleotide sequence ID" value="NZ_BAAAGQ010000027.1"/>
</dbReference>